<organism evidence="3 4">
    <name type="scientific">Trichogramma kaykai</name>
    <dbReference type="NCBI Taxonomy" id="54128"/>
    <lineage>
        <taxon>Eukaryota</taxon>
        <taxon>Metazoa</taxon>
        <taxon>Ecdysozoa</taxon>
        <taxon>Arthropoda</taxon>
        <taxon>Hexapoda</taxon>
        <taxon>Insecta</taxon>
        <taxon>Pterygota</taxon>
        <taxon>Neoptera</taxon>
        <taxon>Endopterygota</taxon>
        <taxon>Hymenoptera</taxon>
        <taxon>Apocrita</taxon>
        <taxon>Proctotrupomorpha</taxon>
        <taxon>Chalcidoidea</taxon>
        <taxon>Trichogrammatidae</taxon>
        <taxon>Trichogramma</taxon>
    </lineage>
</organism>
<evidence type="ECO:0000313" key="3">
    <source>
        <dbReference type="EMBL" id="KAL3389694.1"/>
    </source>
</evidence>
<dbReference type="PANTHER" id="PTHR33327">
    <property type="entry name" value="ENDONUCLEASE"/>
    <property type="match status" value="1"/>
</dbReference>
<dbReference type="InterPro" id="IPR055469">
    <property type="entry name" value="DUF7041"/>
</dbReference>
<proteinExistence type="predicted"/>
<gene>
    <name evidence="3" type="ORF">TKK_015062</name>
</gene>
<name>A0ABD2WAF4_9HYME</name>
<dbReference type="Proteomes" id="UP001627154">
    <property type="component" value="Unassembled WGS sequence"/>
</dbReference>
<evidence type="ECO:0000259" key="2">
    <source>
        <dbReference type="Pfam" id="PF23055"/>
    </source>
</evidence>
<protein>
    <recommendedName>
        <fullName evidence="2">DUF7041 domain-containing protein</fullName>
    </recommendedName>
</protein>
<evidence type="ECO:0000313" key="4">
    <source>
        <dbReference type="Proteomes" id="UP001627154"/>
    </source>
</evidence>
<sequence length="416" mass="46604">MADSTNPRHTSEPSRVPDDSRLQLLQEHFGSSQYETVEVVVPSNHHSPFRELTESIRLLTENVRDLRSSSGSGVPRQCDSQGGAAGTSRIDSHVDLLNLPDNNHNNSVASTVYAQFANSGSAVRAFDPFDPANLPTREQTASVVGSLVNPSAASVSLMTAKKFSHFPTFWKNTPELWIGEIEEKFNSLGISSDKEKFHYTITSLGGDIISELADSIRNLSKDNKYESLKNILVRKYIEHPKALMNRFDETLAGSVSSKRLSEFLDALCGAGSSFLDRNAILQFWKLKLPPQIAVHLGSVVNVENERSVVARADEVFYQLHSSNRMIHKIDVDGGVAVGQNCKRDVVFESFTSEIKEAIKEISRSISQMNKPNFRQSRRDPLDPYCFYHSKYKEKASKCPPEYNCKWKEHHPDNSKN</sequence>
<dbReference type="AlphaFoldDB" id="A0ABD2WAF4"/>
<feature type="region of interest" description="Disordered" evidence="1">
    <location>
        <begin position="66"/>
        <end position="87"/>
    </location>
</feature>
<keyword evidence="4" id="KW-1185">Reference proteome</keyword>
<dbReference type="Pfam" id="PF23055">
    <property type="entry name" value="DUF7041"/>
    <property type="match status" value="1"/>
</dbReference>
<evidence type="ECO:0000256" key="1">
    <source>
        <dbReference type="SAM" id="MobiDB-lite"/>
    </source>
</evidence>
<comment type="caution">
    <text evidence="3">The sequence shown here is derived from an EMBL/GenBank/DDBJ whole genome shotgun (WGS) entry which is preliminary data.</text>
</comment>
<dbReference type="EMBL" id="JBJJXI010000122">
    <property type="protein sequence ID" value="KAL3389694.1"/>
    <property type="molecule type" value="Genomic_DNA"/>
</dbReference>
<reference evidence="3 4" key="1">
    <citation type="journal article" date="2024" name="bioRxiv">
        <title>A reference genome for Trichogramma kaykai: A tiny desert-dwelling parasitoid wasp with competing sex-ratio distorters.</title>
        <authorList>
            <person name="Culotta J."/>
            <person name="Lindsey A.R."/>
        </authorList>
    </citation>
    <scope>NUCLEOTIDE SEQUENCE [LARGE SCALE GENOMIC DNA]</scope>
    <source>
        <strain evidence="3 4">KSX58</strain>
    </source>
</reference>
<dbReference type="PANTHER" id="PTHR33327:SF3">
    <property type="entry name" value="RNA-DIRECTED DNA POLYMERASE"/>
    <property type="match status" value="1"/>
</dbReference>
<feature type="domain" description="DUF7041" evidence="2">
    <location>
        <begin position="167"/>
        <end position="240"/>
    </location>
</feature>
<accession>A0ABD2WAF4</accession>